<comment type="caution">
    <text evidence="4">The sequence shown here is derived from an EMBL/GenBank/DDBJ whole genome shotgun (WGS) entry which is preliminary data.</text>
</comment>
<dbReference type="Proteomes" id="UP000682733">
    <property type="component" value="Unassembled WGS sequence"/>
</dbReference>
<dbReference type="SUPFAM" id="SSF47576">
    <property type="entry name" value="Calponin-homology domain, CH-domain"/>
    <property type="match status" value="1"/>
</dbReference>
<evidence type="ECO:0000259" key="3">
    <source>
        <dbReference type="PROSITE" id="PS50021"/>
    </source>
</evidence>
<keyword evidence="8" id="KW-1185">Reference proteome</keyword>
<feature type="domain" description="Calponin-homology (CH)" evidence="3">
    <location>
        <begin position="10"/>
        <end position="130"/>
    </location>
</feature>
<dbReference type="InterPro" id="IPR035899">
    <property type="entry name" value="DBL_dom_sf"/>
</dbReference>
<protein>
    <submittedName>
        <fullName evidence="4">Uncharacterized protein</fullName>
    </submittedName>
</protein>
<dbReference type="Proteomes" id="UP000681722">
    <property type="component" value="Unassembled WGS sequence"/>
</dbReference>
<dbReference type="SMART" id="SM00033">
    <property type="entry name" value="CH"/>
    <property type="match status" value="1"/>
</dbReference>
<keyword evidence="1" id="KW-0175">Coiled coil</keyword>
<accession>A0A814MU78</accession>
<dbReference type="SUPFAM" id="SSF50729">
    <property type="entry name" value="PH domain-like"/>
    <property type="match status" value="1"/>
</dbReference>
<dbReference type="PROSITE" id="PS50010">
    <property type="entry name" value="DH_2"/>
    <property type="match status" value="1"/>
</dbReference>
<dbReference type="InterPro" id="IPR000219">
    <property type="entry name" value="DH_dom"/>
</dbReference>
<dbReference type="Pfam" id="PF00307">
    <property type="entry name" value="CH"/>
    <property type="match status" value="1"/>
</dbReference>
<evidence type="ECO:0000313" key="8">
    <source>
        <dbReference type="Proteomes" id="UP000663829"/>
    </source>
</evidence>
<feature type="non-terminal residue" evidence="4">
    <location>
        <position position="1"/>
    </location>
</feature>
<dbReference type="SMART" id="SM00325">
    <property type="entry name" value="RhoGEF"/>
    <property type="match status" value="1"/>
</dbReference>
<dbReference type="AlphaFoldDB" id="A0A814MU78"/>
<dbReference type="PROSITE" id="PS50021">
    <property type="entry name" value="CH"/>
    <property type="match status" value="1"/>
</dbReference>
<feature type="coiled-coil region" evidence="1">
    <location>
        <begin position="462"/>
        <end position="489"/>
    </location>
</feature>
<dbReference type="Gene3D" id="1.20.900.10">
    <property type="entry name" value="Dbl homology (DH) domain"/>
    <property type="match status" value="1"/>
</dbReference>
<evidence type="ECO:0000313" key="4">
    <source>
        <dbReference type="EMBL" id="CAF1083026.1"/>
    </source>
</evidence>
<dbReference type="CDD" id="cd00160">
    <property type="entry name" value="RhoGEF"/>
    <property type="match status" value="1"/>
</dbReference>
<sequence>MNNNSNCSIFPIYRQCARWLSECNVLPEALTILNSPSATIDDLANELSNGIVLCNLLNFLQPGCIQHTDVSFRPQRSRFLCLQNIRLFLETCRKQFNFRDRDLFDPYMLFDKYDLNKVIETLSKLSNTDAAKRKKVTPFPVTGPFNYVNIPKEDSSNDAVPLQILAVISSSNNVAHQEQLLCQSCQNSHTITQSNFTSSIDTVISSLSNSNSILSISDGQLSSPVVACAASTLASARICCLPSHRLSTSSLPYTITNDCGVYGSHVSIQEDVYEALCVQPKRSISITSSQDNHRAFLPRDHAVKELLDTEANYRDSLNAIVTNFIQPLNLSLDEKKKIFLNIEDIYKLHSEFYEDLKKSGRNEKGRTSRIVDLFTMWQDRFLIYAKYCSELPDAQEFLDRKIKTESQFVQKLEQCRQKSGDLGKFQLRDTVVLPFQRIVKYSLLLHTMKKNVPLTDPSCEMKRQLLEKAENLMTDVNQFINEAKRAHDNLKVIANIEKTICDIQLPSERRLRNYGRFISDEQFQVYDNGHRCGTRTIFLFDRVLLICKVK</sequence>
<dbReference type="InterPro" id="IPR011993">
    <property type="entry name" value="PH-like_dom_sf"/>
</dbReference>
<dbReference type="EMBL" id="CAJNOK010011083">
    <property type="protein sequence ID" value="CAF1131661.1"/>
    <property type="molecule type" value="Genomic_DNA"/>
</dbReference>
<dbReference type="EMBL" id="CAJOBC010005019">
    <property type="protein sequence ID" value="CAF3848813.1"/>
    <property type="molecule type" value="Genomic_DNA"/>
</dbReference>
<feature type="domain" description="DH" evidence="2">
    <location>
        <begin position="298"/>
        <end position="483"/>
    </location>
</feature>
<dbReference type="EMBL" id="CAJNOQ010005019">
    <property type="protein sequence ID" value="CAF1083026.1"/>
    <property type="molecule type" value="Genomic_DNA"/>
</dbReference>
<gene>
    <name evidence="4" type="ORF">GPM918_LOCUS17867</name>
    <name evidence="5" type="ORF">OVA965_LOCUS20684</name>
    <name evidence="6" type="ORF">SRO942_LOCUS17864</name>
    <name evidence="7" type="ORF">TMI583_LOCUS21143</name>
</gene>
<dbReference type="OrthoDB" id="5340910at2759"/>
<dbReference type="Gene3D" id="1.10.418.10">
    <property type="entry name" value="Calponin-like domain"/>
    <property type="match status" value="1"/>
</dbReference>
<dbReference type="Proteomes" id="UP000663829">
    <property type="component" value="Unassembled WGS sequence"/>
</dbReference>
<evidence type="ECO:0000313" key="7">
    <source>
        <dbReference type="EMBL" id="CAF3915816.1"/>
    </source>
</evidence>
<dbReference type="Proteomes" id="UP000677228">
    <property type="component" value="Unassembled WGS sequence"/>
</dbReference>
<organism evidence="4 8">
    <name type="scientific">Didymodactylos carnosus</name>
    <dbReference type="NCBI Taxonomy" id="1234261"/>
    <lineage>
        <taxon>Eukaryota</taxon>
        <taxon>Metazoa</taxon>
        <taxon>Spiralia</taxon>
        <taxon>Gnathifera</taxon>
        <taxon>Rotifera</taxon>
        <taxon>Eurotatoria</taxon>
        <taxon>Bdelloidea</taxon>
        <taxon>Philodinida</taxon>
        <taxon>Philodinidae</taxon>
        <taxon>Didymodactylos</taxon>
    </lineage>
</organism>
<evidence type="ECO:0000256" key="1">
    <source>
        <dbReference type="SAM" id="Coils"/>
    </source>
</evidence>
<evidence type="ECO:0000259" key="2">
    <source>
        <dbReference type="PROSITE" id="PS50010"/>
    </source>
</evidence>
<evidence type="ECO:0000313" key="5">
    <source>
        <dbReference type="EMBL" id="CAF1131661.1"/>
    </source>
</evidence>
<dbReference type="PANTHER" id="PTHR45818">
    <property type="entry name" value="PROTEIN VAV"/>
    <property type="match status" value="1"/>
</dbReference>
<dbReference type="CDD" id="cd21201">
    <property type="entry name" value="CH_VAV"/>
    <property type="match status" value="1"/>
</dbReference>
<name>A0A814MU78_9BILA</name>
<dbReference type="GO" id="GO:0016477">
    <property type="term" value="P:cell migration"/>
    <property type="evidence" value="ECO:0007669"/>
    <property type="project" value="TreeGrafter"/>
</dbReference>
<dbReference type="InterPro" id="IPR001715">
    <property type="entry name" value="CH_dom"/>
</dbReference>
<dbReference type="Gene3D" id="2.30.29.30">
    <property type="entry name" value="Pleckstrin-homology domain (PH domain)/Phosphotyrosine-binding domain (PTB)"/>
    <property type="match status" value="1"/>
</dbReference>
<dbReference type="GO" id="GO:0005737">
    <property type="term" value="C:cytoplasm"/>
    <property type="evidence" value="ECO:0007669"/>
    <property type="project" value="TreeGrafter"/>
</dbReference>
<proteinExistence type="predicted"/>
<reference evidence="4" key="1">
    <citation type="submission" date="2021-02" db="EMBL/GenBank/DDBJ databases">
        <authorList>
            <person name="Nowell W R."/>
        </authorList>
    </citation>
    <scope>NUCLEOTIDE SEQUENCE</scope>
</reference>
<evidence type="ECO:0000313" key="6">
    <source>
        <dbReference type="EMBL" id="CAF3848813.1"/>
    </source>
</evidence>
<dbReference type="GO" id="GO:0005085">
    <property type="term" value="F:guanyl-nucleotide exchange factor activity"/>
    <property type="evidence" value="ECO:0007669"/>
    <property type="project" value="InterPro"/>
</dbReference>
<dbReference type="Pfam" id="PF00621">
    <property type="entry name" value="RhoGEF"/>
    <property type="match status" value="1"/>
</dbReference>
<dbReference type="SUPFAM" id="SSF48065">
    <property type="entry name" value="DBL homology domain (DH-domain)"/>
    <property type="match status" value="1"/>
</dbReference>
<dbReference type="EMBL" id="CAJOBA010022199">
    <property type="protein sequence ID" value="CAF3915816.1"/>
    <property type="molecule type" value="Genomic_DNA"/>
</dbReference>
<dbReference type="PANTHER" id="PTHR45818:SF3">
    <property type="entry name" value="PROTEIN VAV"/>
    <property type="match status" value="1"/>
</dbReference>
<dbReference type="InterPro" id="IPR036872">
    <property type="entry name" value="CH_dom_sf"/>
</dbReference>